<evidence type="ECO:0000313" key="10">
    <source>
        <dbReference type="Proteomes" id="UP000248795"/>
    </source>
</evidence>
<keyword evidence="4" id="KW-0249">Electron transport</keyword>
<dbReference type="Pfam" id="PF01322">
    <property type="entry name" value="Cytochrom_C_2"/>
    <property type="match status" value="1"/>
</dbReference>
<dbReference type="RefSeq" id="WP_111195587.1">
    <property type="nucleotide sequence ID" value="NZ_QKVK01000001.1"/>
</dbReference>
<evidence type="ECO:0000256" key="3">
    <source>
        <dbReference type="ARBA" id="ARBA00022723"/>
    </source>
</evidence>
<evidence type="ECO:0000256" key="7">
    <source>
        <dbReference type="PIRSR" id="PIRSR000027-2"/>
    </source>
</evidence>
<evidence type="ECO:0000256" key="2">
    <source>
        <dbReference type="ARBA" id="ARBA00022617"/>
    </source>
</evidence>
<keyword evidence="5 6" id="KW-0408">Iron</keyword>
<evidence type="ECO:0000256" key="8">
    <source>
        <dbReference type="SAM" id="SignalP"/>
    </source>
</evidence>
<feature type="binding site" description="covalent" evidence="7">
    <location>
        <position position="144"/>
    </location>
    <ligand>
        <name>heme c</name>
        <dbReference type="ChEBI" id="CHEBI:61717"/>
    </ligand>
</feature>
<dbReference type="InterPro" id="IPR012127">
    <property type="entry name" value="Cyt_c_prime"/>
</dbReference>
<dbReference type="InterPro" id="IPR010980">
    <property type="entry name" value="Cyt_c/b562"/>
</dbReference>
<feature type="signal peptide" evidence="8">
    <location>
        <begin position="1"/>
        <end position="22"/>
    </location>
</feature>
<keyword evidence="8" id="KW-0732">Signal</keyword>
<protein>
    <submittedName>
        <fullName evidence="9">Cytochrome C556</fullName>
    </submittedName>
</protein>
<dbReference type="InterPro" id="IPR015984">
    <property type="entry name" value="Cyt_c_prime_subgr"/>
</dbReference>
<feature type="chain" id="PRO_5016180098" evidence="8">
    <location>
        <begin position="23"/>
        <end position="155"/>
    </location>
</feature>
<keyword evidence="1" id="KW-0813">Transport</keyword>
<dbReference type="GO" id="GO:0042597">
    <property type="term" value="C:periplasmic space"/>
    <property type="evidence" value="ECO:0007669"/>
    <property type="project" value="InterPro"/>
</dbReference>
<evidence type="ECO:0000256" key="1">
    <source>
        <dbReference type="ARBA" id="ARBA00022448"/>
    </source>
</evidence>
<accession>A0A2W2BPZ2</accession>
<reference evidence="10" key="1">
    <citation type="submission" date="2018-06" db="EMBL/GenBank/DDBJ databases">
        <title>Aestuariibacter litoralis strain KCTC 52945T.</title>
        <authorList>
            <person name="Li X."/>
            <person name="Salam N."/>
            <person name="Li J.-L."/>
            <person name="Chen Y.-M."/>
            <person name="Yang Z.-W."/>
            <person name="Zhang L.-Y."/>
            <person name="Han M.-X."/>
            <person name="Xiao M."/>
            <person name="Li W.-J."/>
        </authorList>
    </citation>
    <scope>NUCLEOTIDE SEQUENCE [LARGE SCALE GENOMIC DNA]</scope>
    <source>
        <strain evidence="10">KCTC 52945</strain>
    </source>
</reference>
<dbReference type="SUPFAM" id="SSF47175">
    <property type="entry name" value="Cytochromes"/>
    <property type="match status" value="1"/>
</dbReference>
<evidence type="ECO:0000256" key="4">
    <source>
        <dbReference type="ARBA" id="ARBA00022982"/>
    </source>
</evidence>
<feature type="binding site" description="covalent" evidence="7">
    <location>
        <position position="147"/>
    </location>
    <ligand>
        <name>heme c</name>
        <dbReference type="ChEBI" id="CHEBI:61717"/>
    </ligand>
</feature>
<evidence type="ECO:0000256" key="6">
    <source>
        <dbReference type="PIRSR" id="PIRSR000027-1"/>
    </source>
</evidence>
<dbReference type="InterPro" id="IPR002321">
    <property type="entry name" value="Cyt_c_II"/>
</dbReference>
<dbReference type="PROSITE" id="PS51009">
    <property type="entry name" value="CYTCII"/>
    <property type="match status" value="1"/>
</dbReference>
<dbReference type="GO" id="GO:0022900">
    <property type="term" value="P:electron transport chain"/>
    <property type="evidence" value="ECO:0007669"/>
    <property type="project" value="InterPro"/>
</dbReference>
<dbReference type="GO" id="GO:0020037">
    <property type="term" value="F:heme binding"/>
    <property type="evidence" value="ECO:0007669"/>
    <property type="project" value="InterPro"/>
</dbReference>
<sequence length="155" mass="15366">MKKTIAAAVALAIGAGIIGAGAGLAAGTADELITARQAEMKANMAAMKAMVSMLKGETPYDAAAVKAAAKSMADAQAEGVAKGVWDAATQTGATVKTGAKPEIWSNAAGFDAAWKTFDTAVAAIAATPDEASFKAAFPAVGAACKGCHETFRAAE</sequence>
<dbReference type="AlphaFoldDB" id="A0A2W2BPZ2"/>
<feature type="binding site" description="axial binding residue" evidence="6">
    <location>
        <position position="148"/>
    </location>
    <ligand>
        <name>heme c</name>
        <dbReference type="ChEBI" id="CHEBI:61717"/>
    </ligand>
    <ligandPart>
        <name>Fe</name>
        <dbReference type="ChEBI" id="CHEBI:18248"/>
    </ligandPart>
</feature>
<dbReference type="PIRSF" id="PIRSF000027">
    <property type="entry name" value="Cytc_c_prime"/>
    <property type="match status" value="1"/>
</dbReference>
<keyword evidence="10" id="KW-1185">Reference proteome</keyword>
<dbReference type="Gene3D" id="1.20.120.10">
    <property type="entry name" value="Cytochrome c/b562"/>
    <property type="match status" value="1"/>
</dbReference>
<dbReference type="Proteomes" id="UP000248795">
    <property type="component" value="Unassembled WGS sequence"/>
</dbReference>
<comment type="caution">
    <text evidence="9">The sequence shown here is derived from an EMBL/GenBank/DDBJ whole genome shotgun (WGS) entry which is preliminary data.</text>
</comment>
<keyword evidence="3 6" id="KW-0479">Metal-binding</keyword>
<dbReference type="GO" id="GO:0009055">
    <property type="term" value="F:electron transfer activity"/>
    <property type="evidence" value="ECO:0007669"/>
    <property type="project" value="InterPro"/>
</dbReference>
<gene>
    <name evidence="9" type="ORF">DK847_00065</name>
</gene>
<keyword evidence="2 7" id="KW-0349">Heme</keyword>
<dbReference type="EMBL" id="QKVK01000001">
    <property type="protein sequence ID" value="PZF78259.1"/>
    <property type="molecule type" value="Genomic_DNA"/>
</dbReference>
<proteinExistence type="predicted"/>
<dbReference type="PRINTS" id="PR00608">
    <property type="entry name" value="CYTCHROMECII"/>
</dbReference>
<comment type="PTM">
    <text evidence="7">Binds 1 heme group per subunit.</text>
</comment>
<name>A0A2W2BPZ2_9HYPH</name>
<evidence type="ECO:0000313" key="9">
    <source>
        <dbReference type="EMBL" id="PZF78259.1"/>
    </source>
</evidence>
<dbReference type="GO" id="GO:0005506">
    <property type="term" value="F:iron ion binding"/>
    <property type="evidence" value="ECO:0007669"/>
    <property type="project" value="InterPro"/>
</dbReference>
<organism evidence="9 10">
    <name type="scientific">Aestuariivirga litoralis</name>
    <dbReference type="NCBI Taxonomy" id="2650924"/>
    <lineage>
        <taxon>Bacteria</taxon>
        <taxon>Pseudomonadati</taxon>
        <taxon>Pseudomonadota</taxon>
        <taxon>Alphaproteobacteria</taxon>
        <taxon>Hyphomicrobiales</taxon>
        <taxon>Aestuariivirgaceae</taxon>
        <taxon>Aestuariivirga</taxon>
    </lineage>
</organism>
<evidence type="ECO:0000256" key="5">
    <source>
        <dbReference type="ARBA" id="ARBA00023004"/>
    </source>
</evidence>